<organism evidence="1 2">
    <name type="scientific">Paramecium octaurelia</name>
    <dbReference type="NCBI Taxonomy" id="43137"/>
    <lineage>
        <taxon>Eukaryota</taxon>
        <taxon>Sar</taxon>
        <taxon>Alveolata</taxon>
        <taxon>Ciliophora</taxon>
        <taxon>Intramacronucleata</taxon>
        <taxon>Oligohymenophorea</taxon>
        <taxon>Peniculida</taxon>
        <taxon>Parameciidae</taxon>
        <taxon>Paramecium</taxon>
    </lineage>
</organism>
<dbReference type="AlphaFoldDB" id="A0A8S1XM97"/>
<keyword evidence="2" id="KW-1185">Reference proteome</keyword>
<reference evidence="1" key="1">
    <citation type="submission" date="2021-01" db="EMBL/GenBank/DDBJ databases">
        <authorList>
            <consortium name="Genoscope - CEA"/>
            <person name="William W."/>
        </authorList>
    </citation>
    <scope>NUCLEOTIDE SEQUENCE</scope>
</reference>
<dbReference type="Proteomes" id="UP000683925">
    <property type="component" value="Unassembled WGS sequence"/>
</dbReference>
<protein>
    <submittedName>
        <fullName evidence="1">Uncharacterized protein</fullName>
    </submittedName>
</protein>
<accession>A0A8S1XM97</accession>
<evidence type="ECO:0000313" key="2">
    <source>
        <dbReference type="Proteomes" id="UP000683925"/>
    </source>
</evidence>
<sequence length="145" mass="17321">MAQNKLADNQYFTSCYSINTFLETKFMNFKILYSSKENEQISGAKVCIINFAGVYVATNETQTKTIFEYPYQGLFKQILVLLYQYILCQNILLRLVCVPLIKQIRIIIENRSFYLHLYLWQSILLNYKYVHNLELLYIFSIDYFI</sequence>
<name>A0A8S1XM97_PAROT</name>
<proteinExistence type="predicted"/>
<comment type="caution">
    <text evidence="1">The sequence shown here is derived from an EMBL/GenBank/DDBJ whole genome shotgun (WGS) entry which is preliminary data.</text>
</comment>
<evidence type="ECO:0000313" key="1">
    <source>
        <dbReference type="EMBL" id="CAD8202346.1"/>
    </source>
</evidence>
<dbReference type="EMBL" id="CAJJDP010000127">
    <property type="protein sequence ID" value="CAD8202346.1"/>
    <property type="molecule type" value="Genomic_DNA"/>
</dbReference>
<gene>
    <name evidence="1" type="ORF">POCTA_138.1.T1270018</name>
</gene>